<dbReference type="InterPro" id="IPR011009">
    <property type="entry name" value="Kinase-like_dom_sf"/>
</dbReference>
<geneLocation type="mitochondrion" evidence="14"/>
<dbReference type="GO" id="GO:0005634">
    <property type="term" value="C:nucleus"/>
    <property type="evidence" value="ECO:0007669"/>
    <property type="project" value="TreeGrafter"/>
</dbReference>
<feature type="region of interest" description="Disordered" evidence="11">
    <location>
        <begin position="481"/>
        <end position="514"/>
    </location>
</feature>
<dbReference type="GO" id="GO:0005737">
    <property type="term" value="C:cytoplasm"/>
    <property type="evidence" value="ECO:0007669"/>
    <property type="project" value="TreeGrafter"/>
</dbReference>
<dbReference type="EC" id="2.7.11.1" evidence="1"/>
<organism evidence="14 15">
    <name type="scientific">Plasmodiophora brassicae</name>
    <name type="common">Clubroot disease agent</name>
    <dbReference type="NCBI Taxonomy" id="37360"/>
    <lineage>
        <taxon>Eukaryota</taxon>
        <taxon>Sar</taxon>
        <taxon>Rhizaria</taxon>
        <taxon>Endomyxa</taxon>
        <taxon>Phytomyxea</taxon>
        <taxon>Plasmodiophorida</taxon>
        <taxon>Plasmodiophoridae</taxon>
        <taxon>Plasmodiophora</taxon>
    </lineage>
</organism>
<dbReference type="PANTHER" id="PTHR11042">
    <property type="entry name" value="EUKARYOTIC TRANSLATION INITIATION FACTOR 2-ALPHA KINASE EIF2-ALPHA KINASE -RELATED"/>
    <property type="match status" value="1"/>
</dbReference>
<name>A0A3P3Y928_PLABS</name>
<evidence type="ECO:0000256" key="8">
    <source>
        <dbReference type="ARBA" id="ARBA00047899"/>
    </source>
</evidence>
<protein>
    <recommendedName>
        <fullName evidence="1">non-specific serine/threonine protein kinase</fullName>
        <ecNumber evidence="1">2.7.11.1</ecNumber>
    </recommendedName>
</protein>
<evidence type="ECO:0000256" key="7">
    <source>
        <dbReference type="ARBA" id="ARBA00023193"/>
    </source>
</evidence>
<dbReference type="Gene3D" id="3.30.200.20">
    <property type="entry name" value="Phosphorylase Kinase, domain 1"/>
    <property type="match status" value="1"/>
</dbReference>
<dbReference type="Gene3D" id="1.10.510.10">
    <property type="entry name" value="Transferase(Phosphotransferase) domain 1"/>
    <property type="match status" value="1"/>
</dbReference>
<dbReference type="Pfam" id="PF00069">
    <property type="entry name" value="Pkinase"/>
    <property type="match status" value="1"/>
</dbReference>
<dbReference type="AlphaFoldDB" id="A0A3P3Y928"/>
<evidence type="ECO:0000256" key="9">
    <source>
        <dbReference type="ARBA" id="ARBA00048679"/>
    </source>
</evidence>
<dbReference type="PROSITE" id="PS50011">
    <property type="entry name" value="PROTEIN_KINASE_DOM"/>
    <property type="match status" value="1"/>
</dbReference>
<feature type="region of interest" description="Disordered" evidence="11">
    <location>
        <begin position="1"/>
        <end position="76"/>
    </location>
</feature>
<evidence type="ECO:0000256" key="3">
    <source>
        <dbReference type="ARBA" id="ARBA00022679"/>
    </source>
</evidence>
<feature type="domain" description="Protein kinase" evidence="13">
    <location>
        <begin position="206"/>
        <end position="477"/>
    </location>
</feature>
<keyword evidence="6 10" id="KW-0067">ATP-binding</keyword>
<dbReference type="GO" id="GO:0005524">
    <property type="term" value="F:ATP binding"/>
    <property type="evidence" value="ECO:0007669"/>
    <property type="project" value="UniProtKB-UniRule"/>
</dbReference>
<comment type="catalytic activity">
    <reaction evidence="9">
        <text>L-seryl-[protein] + ATP = O-phospho-L-seryl-[protein] + ADP + H(+)</text>
        <dbReference type="Rhea" id="RHEA:17989"/>
        <dbReference type="Rhea" id="RHEA-COMP:9863"/>
        <dbReference type="Rhea" id="RHEA-COMP:11604"/>
        <dbReference type="ChEBI" id="CHEBI:15378"/>
        <dbReference type="ChEBI" id="CHEBI:29999"/>
        <dbReference type="ChEBI" id="CHEBI:30616"/>
        <dbReference type="ChEBI" id="CHEBI:83421"/>
        <dbReference type="ChEBI" id="CHEBI:456216"/>
        <dbReference type="EC" id="2.7.11.1"/>
    </reaction>
</comment>
<keyword evidence="12" id="KW-0812">Transmembrane</keyword>
<evidence type="ECO:0000259" key="13">
    <source>
        <dbReference type="PROSITE" id="PS50011"/>
    </source>
</evidence>
<evidence type="ECO:0000256" key="10">
    <source>
        <dbReference type="PROSITE-ProRule" id="PRU10141"/>
    </source>
</evidence>
<sequence length="623" mass="69233">MNTRSSSRRSPAGMSDGSDADAGGKDRQVGQRGAGPRRRPNGRHKQAVEHSEVPAPPDNMQVVAVAGPQPNSGLSSSHQIVLRDLSNRNMVVHNPATRRLTVYSGSHEVSDSSRSMESCPMCLRPLYTDYDDADIGRTQDGAFHASPHVTLAHDYFMRLGEMHYYTTPNDREEICDDVCDDDDDDGVNPRVLSERSFNNGYYDRFFTEQNKLGSGGFGSVFLCEHVLDGVTLGTYACKKIPVGDNRPWLLRVLSEIRAVETLRHPNIVAYKHSWLELNKTADFGPTVPVIFMLMEYANMGNIADYICKAETLPTDDDVWSLLGGICRGLRHLHHSGIVHRDIKPEVHMADERPIRVLISDFGESDTLKQATRRPRTGNTGTMFYCAPELLDEEDEYDDRADIYSLGVVLYFMCYGRAPYEEFAGSASELHDALKYGTLALTFPEGRSGDMVDLIVQMTRFDRSERPSIDQVLQHHLLRNDSSASSRVHRRPGRSSQASSPPLMMIRDTSRSPAPPSMILDPEHQPDRPWWPPALHIAATFAQVALTDGPPFRSALLAAAGCGSAVATDVHLDVPLWIQYSLPVISLLLAWPAQSLQSAAILCAVALGQLAMIAQLRRRKRKRD</sequence>
<evidence type="ECO:0000313" key="15">
    <source>
        <dbReference type="Proteomes" id="UP000290189"/>
    </source>
</evidence>
<keyword evidence="5" id="KW-0418">Kinase</keyword>
<dbReference type="GO" id="GO:0017148">
    <property type="term" value="P:negative regulation of translation"/>
    <property type="evidence" value="ECO:0007669"/>
    <property type="project" value="UniProtKB-KW"/>
</dbReference>
<accession>A0A3P3Y928</accession>
<comment type="catalytic activity">
    <reaction evidence="8">
        <text>L-threonyl-[protein] + ATP = O-phospho-L-threonyl-[protein] + ADP + H(+)</text>
        <dbReference type="Rhea" id="RHEA:46608"/>
        <dbReference type="Rhea" id="RHEA-COMP:11060"/>
        <dbReference type="Rhea" id="RHEA-COMP:11605"/>
        <dbReference type="ChEBI" id="CHEBI:15378"/>
        <dbReference type="ChEBI" id="CHEBI:30013"/>
        <dbReference type="ChEBI" id="CHEBI:30616"/>
        <dbReference type="ChEBI" id="CHEBI:61977"/>
        <dbReference type="ChEBI" id="CHEBI:456216"/>
        <dbReference type="EC" id="2.7.11.1"/>
    </reaction>
</comment>
<keyword evidence="7" id="KW-0652">Protein synthesis inhibitor</keyword>
<dbReference type="PANTHER" id="PTHR11042:SF138">
    <property type="entry name" value="SERINE_THREONINE-PROTEIN KINASE IKS1-RELATED"/>
    <property type="match status" value="1"/>
</dbReference>
<reference evidence="14 15" key="1">
    <citation type="submission" date="2018-03" db="EMBL/GenBank/DDBJ databases">
        <authorList>
            <person name="Fogelqvist J."/>
        </authorList>
    </citation>
    <scope>NUCLEOTIDE SEQUENCE [LARGE SCALE GENOMIC DNA]</scope>
</reference>
<dbReference type="GO" id="GO:0004674">
    <property type="term" value="F:protein serine/threonine kinase activity"/>
    <property type="evidence" value="ECO:0007669"/>
    <property type="project" value="UniProtKB-KW"/>
</dbReference>
<dbReference type="InterPro" id="IPR017441">
    <property type="entry name" value="Protein_kinase_ATP_BS"/>
</dbReference>
<evidence type="ECO:0000256" key="12">
    <source>
        <dbReference type="SAM" id="Phobius"/>
    </source>
</evidence>
<evidence type="ECO:0000313" key="14">
    <source>
        <dbReference type="EMBL" id="SPQ96678.1"/>
    </source>
</evidence>
<evidence type="ECO:0000256" key="11">
    <source>
        <dbReference type="SAM" id="MobiDB-lite"/>
    </source>
</evidence>
<evidence type="ECO:0000256" key="1">
    <source>
        <dbReference type="ARBA" id="ARBA00012513"/>
    </source>
</evidence>
<feature type="transmembrane region" description="Helical" evidence="12">
    <location>
        <begin position="595"/>
        <end position="615"/>
    </location>
</feature>
<feature type="compositionally biased region" description="Basic residues" evidence="11">
    <location>
        <begin position="35"/>
        <end position="45"/>
    </location>
</feature>
<gene>
    <name evidence="14" type="ORF">PLBR_LOCUS3893</name>
</gene>
<dbReference type="InterPro" id="IPR000719">
    <property type="entry name" value="Prot_kinase_dom"/>
</dbReference>
<feature type="compositionally biased region" description="Low complexity" evidence="11">
    <location>
        <begin position="10"/>
        <end position="21"/>
    </location>
</feature>
<evidence type="ECO:0000256" key="2">
    <source>
        <dbReference type="ARBA" id="ARBA00022527"/>
    </source>
</evidence>
<dbReference type="EMBL" id="OVEO01000006">
    <property type="protein sequence ID" value="SPQ96678.1"/>
    <property type="molecule type" value="Genomic_DNA"/>
</dbReference>
<dbReference type="CDD" id="cd00180">
    <property type="entry name" value="PKc"/>
    <property type="match status" value="1"/>
</dbReference>
<proteinExistence type="predicted"/>
<dbReference type="PROSITE" id="PS00107">
    <property type="entry name" value="PROTEIN_KINASE_ATP"/>
    <property type="match status" value="1"/>
</dbReference>
<feature type="binding site" evidence="10">
    <location>
        <position position="238"/>
    </location>
    <ligand>
        <name>ATP</name>
        <dbReference type="ChEBI" id="CHEBI:30616"/>
    </ligand>
</feature>
<evidence type="ECO:0000256" key="5">
    <source>
        <dbReference type="ARBA" id="ARBA00022777"/>
    </source>
</evidence>
<dbReference type="SUPFAM" id="SSF56112">
    <property type="entry name" value="Protein kinase-like (PK-like)"/>
    <property type="match status" value="1"/>
</dbReference>
<dbReference type="FunFam" id="3.30.200.20:FF:000306">
    <property type="entry name" value="IKS protein kinase"/>
    <property type="match status" value="1"/>
</dbReference>
<evidence type="ECO:0000256" key="4">
    <source>
        <dbReference type="ARBA" id="ARBA00022741"/>
    </source>
</evidence>
<dbReference type="Proteomes" id="UP000290189">
    <property type="component" value="Unassembled WGS sequence"/>
</dbReference>
<keyword evidence="12" id="KW-1133">Transmembrane helix</keyword>
<dbReference type="InterPro" id="IPR050339">
    <property type="entry name" value="CC_SR_Kinase"/>
</dbReference>
<keyword evidence="12" id="KW-0472">Membrane</keyword>
<keyword evidence="3" id="KW-0808">Transferase</keyword>
<keyword evidence="14" id="KW-0496">Mitochondrion</keyword>
<keyword evidence="4 10" id="KW-0547">Nucleotide-binding</keyword>
<keyword evidence="2" id="KW-0723">Serine/threonine-protein kinase</keyword>
<evidence type="ECO:0000256" key="6">
    <source>
        <dbReference type="ARBA" id="ARBA00022840"/>
    </source>
</evidence>